<dbReference type="AlphaFoldDB" id="A0A6I6DM24"/>
<feature type="domain" description="Isochorismatase-like" evidence="3">
    <location>
        <begin position="6"/>
        <end position="169"/>
    </location>
</feature>
<evidence type="ECO:0000256" key="1">
    <source>
        <dbReference type="ARBA" id="ARBA00006336"/>
    </source>
</evidence>
<dbReference type="RefSeq" id="WP_156203968.1">
    <property type="nucleotide sequence ID" value="NZ_CP046457.1"/>
</dbReference>
<dbReference type="SUPFAM" id="SSF52499">
    <property type="entry name" value="Isochorismatase-like hydrolases"/>
    <property type="match status" value="1"/>
</dbReference>
<accession>A0A6I6DM24</accession>
<gene>
    <name evidence="4" type="ORF">SYNTR_1558</name>
</gene>
<protein>
    <submittedName>
        <fullName evidence="4">Isochorismatase hydrolase</fullName>
    </submittedName>
</protein>
<reference evidence="5" key="1">
    <citation type="journal article" date="2019" name="Microbiology">
        <title>Complete Genome Sequence of an Uncultured Bacterium of the Candidate Phylum Bipolaricaulota.</title>
        <authorList>
            <person name="Kadnikov V.V."/>
            <person name="Mardanov A.V."/>
            <person name="Beletsky A.V."/>
            <person name="Frank Y.A."/>
            <person name="Karnachuk O.V."/>
            <person name="Ravin N.V."/>
        </authorList>
    </citation>
    <scope>NUCLEOTIDE SEQUENCE [LARGE SCALE GENOMIC DNA]</scope>
</reference>
<evidence type="ECO:0000313" key="4">
    <source>
        <dbReference type="EMBL" id="QGU00152.1"/>
    </source>
</evidence>
<name>A0A6I6DM24_9FIRM</name>
<dbReference type="InterPro" id="IPR036380">
    <property type="entry name" value="Isochorismatase-like_sf"/>
</dbReference>
<keyword evidence="5" id="KW-1185">Reference proteome</keyword>
<proteinExistence type="inferred from homology"/>
<dbReference type="KEGG" id="salq:SYNTR_1558"/>
<dbReference type="Proteomes" id="UP000426444">
    <property type="component" value="Chromosome"/>
</dbReference>
<comment type="similarity">
    <text evidence="1">Belongs to the isochorismatase family.</text>
</comment>
<dbReference type="Gene3D" id="3.40.50.850">
    <property type="entry name" value="Isochorismatase-like"/>
    <property type="match status" value="1"/>
</dbReference>
<evidence type="ECO:0000256" key="2">
    <source>
        <dbReference type="ARBA" id="ARBA00022801"/>
    </source>
</evidence>
<sequence>MKLNETALLLIDLQKETKYDLLELDNVISNTKELISQCRKLEIPIIYTRHINRQDCVGLAYKDPLDKNGEPIFYNSNTDSIEIFDEIKPEQEDIVIDKHRWSGFYQTSLDLTLKSLNTKHLIIGGLVTDGCLMTSVFDAFANDYQVNLVKDICSTTNIGAHMSSILIMSNWVYGIEVYDTKELIKKLDGKNYKAWKWTEPDELKFDDNNIAEVFQQLNK</sequence>
<evidence type="ECO:0000259" key="3">
    <source>
        <dbReference type="Pfam" id="PF00857"/>
    </source>
</evidence>
<keyword evidence="2 4" id="KW-0378">Hydrolase</keyword>
<dbReference type="OrthoDB" id="9785724at2"/>
<dbReference type="PANTHER" id="PTHR43540">
    <property type="entry name" value="PEROXYUREIDOACRYLATE/UREIDOACRYLATE AMIDOHYDROLASE-RELATED"/>
    <property type="match status" value="1"/>
</dbReference>
<dbReference type="InterPro" id="IPR050272">
    <property type="entry name" value="Isochorismatase-like_hydrls"/>
</dbReference>
<dbReference type="Pfam" id="PF00857">
    <property type="entry name" value="Isochorismatase"/>
    <property type="match status" value="1"/>
</dbReference>
<dbReference type="InterPro" id="IPR000868">
    <property type="entry name" value="Isochorismatase-like_dom"/>
</dbReference>
<dbReference type="PANTHER" id="PTHR43540:SF6">
    <property type="entry name" value="ISOCHORISMATASE-LIKE DOMAIN-CONTAINING PROTEIN"/>
    <property type="match status" value="1"/>
</dbReference>
<organism evidence="4 5">
    <name type="scientific">Candidatus Syntrophocurvum alkaliphilum</name>
    <dbReference type="NCBI Taxonomy" id="2293317"/>
    <lineage>
        <taxon>Bacteria</taxon>
        <taxon>Bacillati</taxon>
        <taxon>Bacillota</taxon>
        <taxon>Clostridia</taxon>
        <taxon>Eubacteriales</taxon>
        <taxon>Syntrophomonadaceae</taxon>
        <taxon>Candidatus Syntrophocurvum</taxon>
    </lineage>
</organism>
<dbReference type="GO" id="GO:0016787">
    <property type="term" value="F:hydrolase activity"/>
    <property type="evidence" value="ECO:0007669"/>
    <property type="project" value="UniProtKB-KW"/>
</dbReference>
<dbReference type="CDD" id="cd00431">
    <property type="entry name" value="cysteine_hydrolases"/>
    <property type="match status" value="1"/>
</dbReference>
<evidence type="ECO:0000313" key="5">
    <source>
        <dbReference type="Proteomes" id="UP000426444"/>
    </source>
</evidence>
<dbReference type="EMBL" id="CP046457">
    <property type="protein sequence ID" value="QGU00152.1"/>
    <property type="molecule type" value="Genomic_DNA"/>
</dbReference>